<evidence type="ECO:0008006" key="4">
    <source>
        <dbReference type="Google" id="ProtNLM"/>
    </source>
</evidence>
<name>X1A454_9ZZZZ</name>
<dbReference type="InterPro" id="IPR050563">
    <property type="entry name" value="4-hydroxybenzoyl-CoA_TE"/>
</dbReference>
<evidence type="ECO:0000256" key="1">
    <source>
        <dbReference type="ARBA" id="ARBA00005953"/>
    </source>
</evidence>
<dbReference type="AlphaFoldDB" id="X1A454"/>
<accession>X1A454</accession>
<comment type="caution">
    <text evidence="3">The sequence shown here is derived from an EMBL/GenBank/DDBJ whole genome shotgun (WGS) entry which is preliminary data.</text>
</comment>
<dbReference type="InterPro" id="IPR029069">
    <property type="entry name" value="HotDog_dom_sf"/>
</dbReference>
<comment type="similarity">
    <text evidence="1">Belongs to the 4-hydroxybenzoyl-CoA thioesterase family.</text>
</comment>
<keyword evidence="2" id="KW-0378">Hydrolase</keyword>
<evidence type="ECO:0000256" key="2">
    <source>
        <dbReference type="ARBA" id="ARBA00022801"/>
    </source>
</evidence>
<protein>
    <recommendedName>
        <fullName evidence="4">Thioesterase domain-containing protein</fullName>
    </recommendedName>
</protein>
<dbReference type="InterPro" id="IPR006684">
    <property type="entry name" value="YbgC/YbaW"/>
</dbReference>
<feature type="non-terminal residue" evidence="3">
    <location>
        <position position="1"/>
    </location>
</feature>
<sequence length="281" mass="32266">IRHYECDALGHLNNANYLRYMQETAFDASASAGFDRERYQDIGHSWLIRETDIEYLKPVRYADIVEVKTWVIDFQRVRSRRAYEFTCVGSGELVAKAATDWVYLENSSNRPATIPDDIISAFFPEGAPESFPPRVKFPNAPTPPPGKFDMNRRVVWQDIDSVQHVNNAVYLNYVEECGMNVIAAHGWPITRMLNDNFAIIIRRHQILYRQPAILNDDLDLSTWVSNVRRSTATRHYSIHRKSDGTQLALVHSLGVWVDLRTGKPMRIPDSLLADFADNIVK</sequence>
<reference evidence="3" key="1">
    <citation type="journal article" date="2014" name="Front. Microbiol.">
        <title>High frequency of phylogenetically diverse reductive dehalogenase-homologous genes in deep subseafloor sedimentary metagenomes.</title>
        <authorList>
            <person name="Kawai M."/>
            <person name="Futagami T."/>
            <person name="Toyoda A."/>
            <person name="Takaki Y."/>
            <person name="Nishi S."/>
            <person name="Hori S."/>
            <person name="Arai W."/>
            <person name="Tsubouchi T."/>
            <person name="Morono Y."/>
            <person name="Uchiyama I."/>
            <person name="Ito T."/>
            <person name="Fujiyama A."/>
            <person name="Inagaki F."/>
            <person name="Takami H."/>
        </authorList>
    </citation>
    <scope>NUCLEOTIDE SEQUENCE</scope>
    <source>
        <strain evidence="3">Expedition CK06-06</strain>
    </source>
</reference>
<dbReference type="SUPFAM" id="SSF54637">
    <property type="entry name" value="Thioesterase/thiol ester dehydrase-isomerase"/>
    <property type="match status" value="2"/>
</dbReference>
<dbReference type="CDD" id="cd00586">
    <property type="entry name" value="4HBT"/>
    <property type="match status" value="2"/>
</dbReference>
<dbReference type="GO" id="GO:0047617">
    <property type="term" value="F:fatty acyl-CoA hydrolase activity"/>
    <property type="evidence" value="ECO:0007669"/>
    <property type="project" value="TreeGrafter"/>
</dbReference>
<dbReference type="Pfam" id="PF13279">
    <property type="entry name" value="4HBT_2"/>
    <property type="match status" value="2"/>
</dbReference>
<dbReference type="Gene3D" id="3.10.129.10">
    <property type="entry name" value="Hotdog Thioesterase"/>
    <property type="match status" value="2"/>
</dbReference>
<dbReference type="NCBIfam" id="TIGR00051">
    <property type="entry name" value="YbgC/FadM family acyl-CoA thioesterase"/>
    <property type="match status" value="1"/>
</dbReference>
<evidence type="ECO:0000313" key="3">
    <source>
        <dbReference type="EMBL" id="GAG54986.1"/>
    </source>
</evidence>
<proteinExistence type="inferred from homology"/>
<dbReference type="EMBL" id="BART01008542">
    <property type="protein sequence ID" value="GAG54986.1"/>
    <property type="molecule type" value="Genomic_DNA"/>
</dbReference>
<dbReference type="PANTHER" id="PTHR31793">
    <property type="entry name" value="4-HYDROXYBENZOYL-COA THIOESTERASE FAMILY MEMBER"/>
    <property type="match status" value="1"/>
</dbReference>
<organism evidence="3">
    <name type="scientific">marine sediment metagenome</name>
    <dbReference type="NCBI Taxonomy" id="412755"/>
    <lineage>
        <taxon>unclassified sequences</taxon>
        <taxon>metagenomes</taxon>
        <taxon>ecological metagenomes</taxon>
    </lineage>
</organism>
<dbReference type="PANTHER" id="PTHR31793:SF27">
    <property type="entry name" value="NOVEL THIOESTERASE SUPERFAMILY DOMAIN AND SAPOSIN A-TYPE DOMAIN CONTAINING PROTEIN (0610012H03RIK)"/>
    <property type="match status" value="1"/>
</dbReference>
<gene>
    <name evidence="3" type="ORF">S01H4_19193</name>
</gene>